<accession>A0A9X3S4E1</accession>
<dbReference type="Proteomes" id="UP001149140">
    <property type="component" value="Unassembled WGS sequence"/>
</dbReference>
<evidence type="ECO:0000259" key="2">
    <source>
        <dbReference type="Pfam" id="PF00107"/>
    </source>
</evidence>
<dbReference type="InterPro" id="IPR011032">
    <property type="entry name" value="GroES-like_sf"/>
</dbReference>
<protein>
    <submittedName>
        <fullName evidence="4">Zinc-binding dehydrogenase</fullName>
    </submittedName>
</protein>
<dbReference type="RefSeq" id="WP_270039446.1">
    <property type="nucleotide sequence ID" value="NZ_JAPDOD010000006.1"/>
</dbReference>
<dbReference type="Pfam" id="PF00107">
    <property type="entry name" value="ADH_zinc_N"/>
    <property type="match status" value="1"/>
</dbReference>
<evidence type="ECO:0000313" key="4">
    <source>
        <dbReference type="EMBL" id="MDA0160543.1"/>
    </source>
</evidence>
<comment type="caution">
    <text evidence="4">The sequence shown here is derived from an EMBL/GenBank/DDBJ whole genome shotgun (WGS) entry which is preliminary data.</text>
</comment>
<dbReference type="Pfam" id="PF08240">
    <property type="entry name" value="ADH_N"/>
    <property type="match status" value="1"/>
</dbReference>
<evidence type="ECO:0000256" key="1">
    <source>
        <dbReference type="ARBA" id="ARBA00023002"/>
    </source>
</evidence>
<organism evidence="4 5">
    <name type="scientific">Solirubrobacter ginsenosidimutans</name>
    <dbReference type="NCBI Taxonomy" id="490573"/>
    <lineage>
        <taxon>Bacteria</taxon>
        <taxon>Bacillati</taxon>
        <taxon>Actinomycetota</taxon>
        <taxon>Thermoleophilia</taxon>
        <taxon>Solirubrobacterales</taxon>
        <taxon>Solirubrobacteraceae</taxon>
        <taxon>Solirubrobacter</taxon>
    </lineage>
</organism>
<sequence length="379" mass="39728">MQALTYTPSLAKYVAAKANLPGAGALELSEIRPPRAPGKDWLPIRPTLTGICGSDLALLSGKASLHLATLTSTPFVPGHEIVGEIGAGPRRGERVVVQPALGCSARGLTPCPECAQGLIALCRQTTDGTISAGLQTGFCRETGGGWSEGLVAHESQLHTVPDDLSDEDAVLVEPLACALHAARIADIQPGDNVAIIGAGTIGLLTLAAVREAAPSATLIAVAKHAGQQTAARRFGADDVCAPDRIYIEGARITNSRRLVGHQNRELLLGGFDRVLDCVGTGASLEQATTITRARGRVILVGMPGELKADLAAAWLRELQIQSAYGYENDFPAALEFAKTLKPGRLIDRGWPLRSHKKAIEHAPKAARAGHAKTVFEIAA</sequence>
<gene>
    <name evidence="4" type="ORF">OM076_09730</name>
</gene>
<dbReference type="InterPro" id="IPR036291">
    <property type="entry name" value="NAD(P)-bd_dom_sf"/>
</dbReference>
<dbReference type="SUPFAM" id="SSF50129">
    <property type="entry name" value="GroES-like"/>
    <property type="match status" value="1"/>
</dbReference>
<feature type="domain" description="Alcohol dehydrogenase-like C-terminal" evidence="2">
    <location>
        <begin position="201"/>
        <end position="338"/>
    </location>
</feature>
<keyword evidence="5" id="KW-1185">Reference proteome</keyword>
<dbReference type="Gene3D" id="3.90.180.10">
    <property type="entry name" value="Medium-chain alcohol dehydrogenases, catalytic domain"/>
    <property type="match status" value="1"/>
</dbReference>
<feature type="domain" description="Alcohol dehydrogenase-like N-terminal" evidence="3">
    <location>
        <begin position="39"/>
        <end position="162"/>
    </location>
</feature>
<dbReference type="InterPro" id="IPR013149">
    <property type="entry name" value="ADH-like_C"/>
</dbReference>
<dbReference type="InterPro" id="IPR050129">
    <property type="entry name" value="Zn_alcohol_dh"/>
</dbReference>
<keyword evidence="1" id="KW-0560">Oxidoreductase</keyword>
<dbReference type="GO" id="GO:0016491">
    <property type="term" value="F:oxidoreductase activity"/>
    <property type="evidence" value="ECO:0007669"/>
    <property type="project" value="UniProtKB-KW"/>
</dbReference>
<dbReference type="Gene3D" id="3.40.50.720">
    <property type="entry name" value="NAD(P)-binding Rossmann-like Domain"/>
    <property type="match status" value="1"/>
</dbReference>
<reference evidence="4" key="1">
    <citation type="submission" date="2022-10" db="EMBL/GenBank/DDBJ databases">
        <title>The WGS of Solirubrobacter ginsenosidimutans DSM 21036.</title>
        <authorList>
            <person name="Jiang Z."/>
        </authorList>
    </citation>
    <scope>NUCLEOTIDE SEQUENCE</scope>
    <source>
        <strain evidence="4">DSM 21036</strain>
    </source>
</reference>
<dbReference type="PANTHER" id="PTHR43401">
    <property type="entry name" value="L-THREONINE 3-DEHYDROGENASE"/>
    <property type="match status" value="1"/>
</dbReference>
<proteinExistence type="predicted"/>
<evidence type="ECO:0000313" key="5">
    <source>
        <dbReference type="Proteomes" id="UP001149140"/>
    </source>
</evidence>
<dbReference type="AlphaFoldDB" id="A0A9X3S4E1"/>
<dbReference type="EMBL" id="JAPDOD010000006">
    <property type="protein sequence ID" value="MDA0160543.1"/>
    <property type="molecule type" value="Genomic_DNA"/>
</dbReference>
<dbReference type="SUPFAM" id="SSF51735">
    <property type="entry name" value="NAD(P)-binding Rossmann-fold domains"/>
    <property type="match status" value="1"/>
</dbReference>
<name>A0A9X3S4E1_9ACTN</name>
<evidence type="ECO:0000259" key="3">
    <source>
        <dbReference type="Pfam" id="PF08240"/>
    </source>
</evidence>
<dbReference type="InterPro" id="IPR013154">
    <property type="entry name" value="ADH-like_N"/>
</dbReference>
<dbReference type="PANTHER" id="PTHR43401:SF2">
    <property type="entry name" value="L-THREONINE 3-DEHYDROGENASE"/>
    <property type="match status" value="1"/>
</dbReference>